<dbReference type="Proteomes" id="UP000242381">
    <property type="component" value="Unassembled WGS sequence"/>
</dbReference>
<dbReference type="InterPro" id="IPR027417">
    <property type="entry name" value="P-loop_NTPase"/>
</dbReference>
<proteinExistence type="predicted"/>
<dbReference type="SUPFAM" id="SSF52540">
    <property type="entry name" value="P-loop containing nucleoside triphosphate hydrolases"/>
    <property type="match status" value="1"/>
</dbReference>
<dbReference type="OMA" id="EDANMRT"/>
<evidence type="ECO:0000313" key="1">
    <source>
        <dbReference type="EMBL" id="ORE17728.1"/>
    </source>
</evidence>
<name>A0A1X0S0Q9_RHIZD</name>
<sequence length="83" mass="9519">MTINKSQGQSLKYVGVDLRQPSFMYGQLYVVLSRVTSLSGIPVLLPESSNTTNNVVYPELLLHYYAHLYYISYNRQTNICLQL</sequence>
<reference evidence="1 2" key="1">
    <citation type="journal article" date="2016" name="Proc. Natl. Acad. Sci. U.S.A.">
        <title>Lipid metabolic changes in an early divergent fungus govern the establishment of a mutualistic symbiosis with endobacteria.</title>
        <authorList>
            <person name="Lastovetsky O.A."/>
            <person name="Gaspar M.L."/>
            <person name="Mondo S.J."/>
            <person name="LaButti K.M."/>
            <person name="Sandor L."/>
            <person name="Grigoriev I.V."/>
            <person name="Henry S.A."/>
            <person name="Pawlowska T.E."/>
        </authorList>
    </citation>
    <scope>NUCLEOTIDE SEQUENCE [LARGE SCALE GENOMIC DNA]</scope>
    <source>
        <strain evidence="1 2">ATCC 11559</strain>
    </source>
</reference>
<evidence type="ECO:0000313" key="2">
    <source>
        <dbReference type="Proteomes" id="UP000242381"/>
    </source>
</evidence>
<dbReference type="AlphaFoldDB" id="A0A1X0S0Q9"/>
<protein>
    <recommendedName>
        <fullName evidence="3">Helicase</fullName>
    </recommendedName>
</protein>
<organism evidence="1 2">
    <name type="scientific">Rhizopus microsporus</name>
    <dbReference type="NCBI Taxonomy" id="58291"/>
    <lineage>
        <taxon>Eukaryota</taxon>
        <taxon>Fungi</taxon>
        <taxon>Fungi incertae sedis</taxon>
        <taxon>Mucoromycota</taxon>
        <taxon>Mucoromycotina</taxon>
        <taxon>Mucoromycetes</taxon>
        <taxon>Mucorales</taxon>
        <taxon>Mucorineae</taxon>
        <taxon>Rhizopodaceae</taxon>
        <taxon>Rhizopus</taxon>
    </lineage>
</organism>
<evidence type="ECO:0008006" key="3">
    <source>
        <dbReference type="Google" id="ProtNLM"/>
    </source>
</evidence>
<accession>A0A1X0S0Q9</accession>
<gene>
    <name evidence="1" type="ORF">BCV71DRAFT_180933</name>
</gene>
<dbReference type="EMBL" id="KV921348">
    <property type="protein sequence ID" value="ORE17728.1"/>
    <property type="molecule type" value="Genomic_DNA"/>
</dbReference>